<protein>
    <submittedName>
        <fullName evidence="6">Sigma-54-dependent Fis family transcriptional regulator</fullName>
    </submittedName>
</protein>
<keyword evidence="4" id="KW-0804">Transcription</keyword>
<organism evidence="6 7">
    <name type="scientific">Natronospirillum operosum</name>
    <dbReference type="NCBI Taxonomy" id="2759953"/>
    <lineage>
        <taxon>Bacteria</taxon>
        <taxon>Pseudomonadati</taxon>
        <taxon>Pseudomonadota</taxon>
        <taxon>Gammaproteobacteria</taxon>
        <taxon>Oceanospirillales</taxon>
        <taxon>Natronospirillaceae</taxon>
        <taxon>Natronospirillum</taxon>
    </lineage>
</organism>
<dbReference type="InterPro" id="IPR025662">
    <property type="entry name" value="Sigma_54_int_dom_ATP-bd_1"/>
</dbReference>
<dbReference type="InterPro" id="IPR002197">
    <property type="entry name" value="HTH_Fis"/>
</dbReference>
<dbReference type="InterPro" id="IPR027417">
    <property type="entry name" value="P-loop_NTPase"/>
</dbReference>
<keyword evidence="2" id="KW-0067">ATP-binding</keyword>
<dbReference type="PRINTS" id="PR01590">
    <property type="entry name" value="HTHFIS"/>
</dbReference>
<dbReference type="Pfam" id="PF25601">
    <property type="entry name" value="AAA_lid_14"/>
    <property type="match status" value="1"/>
</dbReference>
<dbReference type="SMART" id="SM00382">
    <property type="entry name" value="AAA"/>
    <property type="match status" value="1"/>
</dbReference>
<keyword evidence="1" id="KW-0547">Nucleotide-binding</keyword>
<dbReference type="InterPro" id="IPR002078">
    <property type="entry name" value="Sigma_54_int"/>
</dbReference>
<dbReference type="SUPFAM" id="SSF46689">
    <property type="entry name" value="Homeodomain-like"/>
    <property type="match status" value="1"/>
</dbReference>
<keyword evidence="7" id="KW-1185">Reference proteome</keyword>
<dbReference type="InterPro" id="IPR058031">
    <property type="entry name" value="AAA_lid_NorR"/>
</dbReference>
<dbReference type="Pfam" id="PF02954">
    <property type="entry name" value="HTH_8"/>
    <property type="match status" value="1"/>
</dbReference>
<reference evidence="6 7" key="1">
    <citation type="submission" date="2019-04" db="EMBL/GenBank/DDBJ databases">
        <title>Natronospirillum operosus gen. nov., sp. nov., a haloalkaliphilic satellite isolated from decaying biomass of laboratory culture of cyanobacterium Geitlerinema sp. and proposal of Natronospirillaceae fam. nov. and Saccharospirillaceae fam. nov.</title>
        <authorList>
            <person name="Kevbrin V."/>
            <person name="Boltyanskaya Y."/>
            <person name="Koziaeva V."/>
            <person name="Grouzdev D.S."/>
            <person name="Park M."/>
            <person name="Cho J."/>
        </authorList>
    </citation>
    <scope>NUCLEOTIDE SEQUENCE [LARGE SCALE GENOMIC DNA]</scope>
    <source>
        <strain evidence="6 7">G-116</strain>
    </source>
</reference>
<feature type="domain" description="Sigma-54 factor interaction" evidence="5">
    <location>
        <begin position="15"/>
        <end position="244"/>
    </location>
</feature>
<dbReference type="PROSITE" id="PS50045">
    <property type="entry name" value="SIGMA54_INTERACT_4"/>
    <property type="match status" value="1"/>
</dbReference>
<dbReference type="Gene3D" id="1.10.10.60">
    <property type="entry name" value="Homeodomain-like"/>
    <property type="match status" value="1"/>
</dbReference>
<sequence length="316" mass="35262">MTSLTRTEPAAYGRLLTTAPNMHAFMAQAERVARTEASILVRGQTGSGKELVARYIHDQSRRAHGPFHAINCAALSRELMASELFGHKRGAFTGATQDRIGLLALTDGGTLFLDEIAEMPMDIQAGLLRVLQDRCFTPLGSSEVVHTDIRLVSATHESLRRLVAEGRFREDLMYRIRVVPLYLPPLRERPGDVEMLLGHHLQRLNASNERQVRHIAPEALEALLTYRWPGNVRELDNVMTYAHAIGEGETIALIDLPPELRGEAPPDEAWNPVEEAEREQILALLQQHGGQRQVVADALGISRATLWRRMKTLGLQ</sequence>
<dbReference type="InterPro" id="IPR009057">
    <property type="entry name" value="Homeodomain-like_sf"/>
</dbReference>
<dbReference type="OrthoDB" id="9804019at2"/>
<evidence type="ECO:0000313" key="7">
    <source>
        <dbReference type="Proteomes" id="UP000297475"/>
    </source>
</evidence>
<gene>
    <name evidence="6" type="ORF">E4656_09780</name>
</gene>
<dbReference type="EMBL" id="SRMF01000003">
    <property type="protein sequence ID" value="TGG93335.1"/>
    <property type="molecule type" value="Genomic_DNA"/>
</dbReference>
<dbReference type="FunFam" id="3.40.50.300:FF:000006">
    <property type="entry name" value="DNA-binding transcriptional regulator NtrC"/>
    <property type="match status" value="1"/>
</dbReference>
<dbReference type="CDD" id="cd00009">
    <property type="entry name" value="AAA"/>
    <property type="match status" value="1"/>
</dbReference>
<dbReference type="Gene3D" id="3.40.50.300">
    <property type="entry name" value="P-loop containing nucleotide triphosphate hydrolases"/>
    <property type="match status" value="1"/>
</dbReference>
<comment type="caution">
    <text evidence="6">The sequence shown here is derived from an EMBL/GenBank/DDBJ whole genome shotgun (WGS) entry which is preliminary data.</text>
</comment>
<dbReference type="GO" id="GO:0006355">
    <property type="term" value="P:regulation of DNA-templated transcription"/>
    <property type="evidence" value="ECO:0007669"/>
    <property type="project" value="InterPro"/>
</dbReference>
<dbReference type="InterPro" id="IPR025944">
    <property type="entry name" value="Sigma_54_int_dom_CS"/>
</dbReference>
<dbReference type="Pfam" id="PF00158">
    <property type="entry name" value="Sigma54_activat"/>
    <property type="match status" value="1"/>
</dbReference>
<name>A0A4Z0WAE1_9GAMM</name>
<evidence type="ECO:0000313" key="6">
    <source>
        <dbReference type="EMBL" id="TGG93335.1"/>
    </source>
</evidence>
<dbReference type="AlphaFoldDB" id="A0A4Z0WAE1"/>
<evidence type="ECO:0000256" key="2">
    <source>
        <dbReference type="ARBA" id="ARBA00022840"/>
    </source>
</evidence>
<evidence type="ECO:0000256" key="1">
    <source>
        <dbReference type="ARBA" id="ARBA00022741"/>
    </source>
</evidence>
<dbReference type="RefSeq" id="WP_135483044.1">
    <property type="nucleotide sequence ID" value="NZ_SRMF01000003.1"/>
</dbReference>
<dbReference type="PANTHER" id="PTHR32071">
    <property type="entry name" value="TRANSCRIPTIONAL REGULATORY PROTEIN"/>
    <property type="match status" value="1"/>
</dbReference>
<dbReference type="GO" id="GO:0005524">
    <property type="term" value="F:ATP binding"/>
    <property type="evidence" value="ECO:0007669"/>
    <property type="project" value="UniProtKB-KW"/>
</dbReference>
<evidence type="ECO:0000256" key="4">
    <source>
        <dbReference type="ARBA" id="ARBA00023163"/>
    </source>
</evidence>
<dbReference type="PROSITE" id="PS00675">
    <property type="entry name" value="SIGMA54_INTERACT_1"/>
    <property type="match status" value="1"/>
</dbReference>
<dbReference type="PROSITE" id="PS00688">
    <property type="entry name" value="SIGMA54_INTERACT_3"/>
    <property type="match status" value="1"/>
</dbReference>
<keyword evidence="3" id="KW-0805">Transcription regulation</keyword>
<evidence type="ECO:0000256" key="3">
    <source>
        <dbReference type="ARBA" id="ARBA00023015"/>
    </source>
</evidence>
<dbReference type="SUPFAM" id="SSF52540">
    <property type="entry name" value="P-loop containing nucleoside triphosphate hydrolases"/>
    <property type="match status" value="1"/>
</dbReference>
<accession>A0A4Z0WAE1</accession>
<proteinExistence type="predicted"/>
<dbReference type="Proteomes" id="UP000297475">
    <property type="component" value="Unassembled WGS sequence"/>
</dbReference>
<dbReference type="InterPro" id="IPR003593">
    <property type="entry name" value="AAA+_ATPase"/>
</dbReference>
<dbReference type="GO" id="GO:0043565">
    <property type="term" value="F:sequence-specific DNA binding"/>
    <property type="evidence" value="ECO:0007669"/>
    <property type="project" value="InterPro"/>
</dbReference>
<evidence type="ECO:0000259" key="5">
    <source>
        <dbReference type="PROSITE" id="PS50045"/>
    </source>
</evidence>
<dbReference type="Gene3D" id="1.10.8.60">
    <property type="match status" value="1"/>
</dbReference>